<sequence>MTEAFYTDKARVRASFEKAAASYDSAAVLQREVSDRMAERLQYIKFQPQVVLDAGAGTGYGAAQLRSQYPEARVLELDLARAMLQASRAKQQSGDGLLKKLFRPSLPWQVVADIERLPLADASVDMIWSSLAIQWVNVPDKVFAEFRRVLKPEGMLMFSTLGPDTLHELRDAFAGIDRATHVNQFIDMHDLGDALMRAGFAEPVMDMEKIVLTYGRARDVMADLKAIGAHNATSGRGRGLMGKHAWQRVEAAYEDRRRDGKLPATYEVVYGHAWKGSGKKLAKVSDDGRQVIEFVKKPPRAE</sequence>
<evidence type="ECO:0000256" key="6">
    <source>
        <dbReference type="ARBA" id="ARBA00022691"/>
    </source>
</evidence>
<keyword evidence="5 8" id="KW-0808">Transferase</keyword>
<dbReference type="GO" id="GO:0102130">
    <property type="term" value="F:malonyl-CoA methyltransferase activity"/>
    <property type="evidence" value="ECO:0007669"/>
    <property type="project" value="UniProtKB-EC"/>
</dbReference>
<comment type="function">
    <text evidence="8">Converts the free carboxyl group of a malonyl-thioester to its methyl ester by transfer of a methyl group from S-adenosyl-L-methionine (SAM). It allows to synthesize pimeloyl-ACP via the fatty acid synthetic pathway.</text>
</comment>
<dbReference type="InterPro" id="IPR011814">
    <property type="entry name" value="BioC"/>
</dbReference>
<evidence type="ECO:0000256" key="3">
    <source>
        <dbReference type="ARBA" id="ARBA00012327"/>
    </source>
</evidence>
<evidence type="ECO:0000313" key="11">
    <source>
        <dbReference type="Proteomes" id="UP001595999"/>
    </source>
</evidence>
<keyword evidence="7 8" id="KW-0093">Biotin biosynthesis</keyword>
<evidence type="ECO:0000259" key="9">
    <source>
        <dbReference type="Pfam" id="PF08241"/>
    </source>
</evidence>
<protein>
    <recommendedName>
        <fullName evidence="3 8">Malonyl-[acyl-carrier protein] O-methyltransferase</fullName>
        <shortName evidence="8">Malonyl-ACP O-methyltransferase</shortName>
        <ecNumber evidence="3 8">2.1.1.197</ecNumber>
    </recommendedName>
    <alternativeName>
        <fullName evidence="8">Biotin synthesis protein BioC</fullName>
    </alternativeName>
</protein>
<keyword evidence="6 8" id="KW-0949">S-adenosyl-L-methionine</keyword>
<dbReference type="NCBIfam" id="TIGR02072">
    <property type="entry name" value="BioC"/>
    <property type="match status" value="1"/>
</dbReference>
<dbReference type="EC" id="2.1.1.197" evidence="3 8"/>
<proteinExistence type="inferred from homology"/>
<dbReference type="PANTHER" id="PTHR13090">
    <property type="entry name" value="ARGININE-HYDROXYLASE NDUFAF5, MITOCHONDRIAL"/>
    <property type="match status" value="1"/>
</dbReference>
<evidence type="ECO:0000313" key="10">
    <source>
        <dbReference type="EMBL" id="MFC4491272.1"/>
    </source>
</evidence>
<comment type="catalytic activity">
    <reaction evidence="1 8">
        <text>malonyl-[ACP] + S-adenosyl-L-methionine = malonyl-[ACP] methyl ester + S-adenosyl-L-homocysteine</text>
        <dbReference type="Rhea" id="RHEA:17105"/>
        <dbReference type="Rhea" id="RHEA-COMP:9623"/>
        <dbReference type="Rhea" id="RHEA-COMP:9954"/>
        <dbReference type="ChEBI" id="CHEBI:57856"/>
        <dbReference type="ChEBI" id="CHEBI:59789"/>
        <dbReference type="ChEBI" id="CHEBI:78449"/>
        <dbReference type="ChEBI" id="CHEBI:78845"/>
        <dbReference type="EC" id="2.1.1.197"/>
    </reaction>
</comment>
<feature type="domain" description="Methyltransferase type 11" evidence="9">
    <location>
        <begin position="52"/>
        <end position="158"/>
    </location>
</feature>
<dbReference type="InterPro" id="IPR050602">
    <property type="entry name" value="Malonyl-ACP_OMT"/>
</dbReference>
<keyword evidence="4 8" id="KW-0489">Methyltransferase</keyword>
<evidence type="ECO:0000256" key="7">
    <source>
        <dbReference type="ARBA" id="ARBA00022756"/>
    </source>
</evidence>
<dbReference type="InterPro" id="IPR029063">
    <property type="entry name" value="SAM-dependent_MTases_sf"/>
</dbReference>
<keyword evidence="11" id="KW-1185">Reference proteome</keyword>
<evidence type="ECO:0000256" key="4">
    <source>
        <dbReference type="ARBA" id="ARBA00022603"/>
    </source>
</evidence>
<dbReference type="RefSeq" id="WP_048408377.1">
    <property type="nucleotide sequence ID" value="NZ_JAJOHW010000037.1"/>
</dbReference>
<evidence type="ECO:0000256" key="5">
    <source>
        <dbReference type="ARBA" id="ARBA00022679"/>
    </source>
</evidence>
<reference evidence="11" key="1">
    <citation type="journal article" date="2019" name="Int. J. Syst. Evol. Microbiol.">
        <title>The Global Catalogue of Microorganisms (GCM) 10K type strain sequencing project: providing services to taxonomists for standard genome sequencing and annotation.</title>
        <authorList>
            <consortium name="The Broad Institute Genomics Platform"/>
            <consortium name="The Broad Institute Genome Sequencing Center for Infectious Disease"/>
            <person name="Wu L."/>
            <person name="Ma J."/>
        </authorList>
    </citation>
    <scope>NUCLEOTIDE SEQUENCE [LARGE SCALE GENOMIC DNA]</scope>
    <source>
        <strain evidence="11">CGMCC 4.7608</strain>
    </source>
</reference>
<accession>A0ABV8ZU78</accession>
<evidence type="ECO:0000256" key="2">
    <source>
        <dbReference type="ARBA" id="ARBA00004746"/>
    </source>
</evidence>
<dbReference type="SUPFAM" id="SSF53335">
    <property type="entry name" value="S-adenosyl-L-methionine-dependent methyltransferases"/>
    <property type="match status" value="1"/>
</dbReference>
<dbReference type="InterPro" id="IPR013216">
    <property type="entry name" value="Methyltransf_11"/>
</dbReference>
<dbReference type="Proteomes" id="UP001595999">
    <property type="component" value="Unassembled WGS sequence"/>
</dbReference>
<gene>
    <name evidence="8 10" type="primary">bioC</name>
    <name evidence="10" type="ORF">ACFO0R_16795</name>
</gene>
<dbReference type="CDD" id="cd02440">
    <property type="entry name" value="AdoMet_MTases"/>
    <property type="match status" value="1"/>
</dbReference>
<dbReference type="PANTHER" id="PTHR13090:SF1">
    <property type="entry name" value="ARGININE-HYDROXYLASE NDUFAF5, MITOCHONDRIAL"/>
    <property type="match status" value="1"/>
</dbReference>
<dbReference type="HAMAP" id="MF_00835">
    <property type="entry name" value="BioC"/>
    <property type="match status" value="1"/>
</dbReference>
<dbReference type="Pfam" id="PF08241">
    <property type="entry name" value="Methyltransf_11"/>
    <property type="match status" value="1"/>
</dbReference>
<comment type="caution">
    <text evidence="10">The sequence shown here is derived from an EMBL/GenBank/DDBJ whole genome shotgun (WGS) entry which is preliminary data.</text>
</comment>
<comment type="pathway">
    <text evidence="2 8">Cofactor biosynthesis; biotin biosynthesis.</text>
</comment>
<organism evidence="10 11">
    <name type="scientific">Chromobacterium aquaticum</name>
    <dbReference type="NCBI Taxonomy" id="467180"/>
    <lineage>
        <taxon>Bacteria</taxon>
        <taxon>Pseudomonadati</taxon>
        <taxon>Pseudomonadota</taxon>
        <taxon>Betaproteobacteria</taxon>
        <taxon>Neisseriales</taxon>
        <taxon>Chromobacteriaceae</taxon>
        <taxon>Chromobacterium</taxon>
    </lineage>
</organism>
<dbReference type="EMBL" id="JBHSEK010000012">
    <property type="protein sequence ID" value="MFC4491272.1"/>
    <property type="molecule type" value="Genomic_DNA"/>
</dbReference>
<dbReference type="Gene3D" id="3.40.50.150">
    <property type="entry name" value="Vaccinia Virus protein VP39"/>
    <property type="match status" value="1"/>
</dbReference>
<evidence type="ECO:0000256" key="1">
    <source>
        <dbReference type="ARBA" id="ARBA00000852"/>
    </source>
</evidence>
<evidence type="ECO:0000256" key="8">
    <source>
        <dbReference type="HAMAP-Rule" id="MF_00835"/>
    </source>
</evidence>
<name>A0ABV8ZU78_9NEIS</name>
<dbReference type="GO" id="GO:0032259">
    <property type="term" value="P:methylation"/>
    <property type="evidence" value="ECO:0007669"/>
    <property type="project" value="UniProtKB-KW"/>
</dbReference>
<comment type="similarity">
    <text evidence="8">Belongs to the methyltransferase superfamily.</text>
</comment>